<dbReference type="PANTHER" id="PTHR45825:SF11">
    <property type="entry name" value="ALPHA AMYLASE DOMAIN-CONTAINING PROTEIN"/>
    <property type="match status" value="1"/>
</dbReference>
<dbReference type="Pfam" id="PF08323">
    <property type="entry name" value="Glyco_transf_5"/>
    <property type="match status" value="1"/>
</dbReference>
<organism evidence="10 11">
    <name type="scientific">Megasphaera cerevisiae DSM 20462</name>
    <dbReference type="NCBI Taxonomy" id="1122219"/>
    <lineage>
        <taxon>Bacteria</taxon>
        <taxon>Bacillati</taxon>
        <taxon>Bacillota</taxon>
        <taxon>Negativicutes</taxon>
        <taxon>Veillonellales</taxon>
        <taxon>Veillonellaceae</taxon>
        <taxon>Megasphaera</taxon>
    </lineage>
</organism>
<comment type="similarity">
    <text evidence="3 7">Belongs to the glycosyltransferase 1 family. Bacterial/plant glycogen synthase subfamily.</text>
</comment>
<keyword evidence="5 7" id="KW-0808">Transferase</keyword>
<evidence type="ECO:0000256" key="5">
    <source>
        <dbReference type="ARBA" id="ARBA00022679"/>
    </source>
</evidence>
<dbReference type="EMBL" id="LEKT01000035">
    <property type="protein sequence ID" value="KMO86038.1"/>
    <property type="molecule type" value="Genomic_DNA"/>
</dbReference>
<evidence type="ECO:0000256" key="7">
    <source>
        <dbReference type="HAMAP-Rule" id="MF_00484"/>
    </source>
</evidence>
<dbReference type="HAMAP" id="MF_00484">
    <property type="entry name" value="Glycogen_synth"/>
    <property type="match status" value="1"/>
</dbReference>
<dbReference type="GO" id="GO:0009011">
    <property type="term" value="F:alpha-1,4-glucan glucosyltransferase (ADP-glucose donor) activity"/>
    <property type="evidence" value="ECO:0007669"/>
    <property type="project" value="UniProtKB-UniRule"/>
</dbReference>
<dbReference type="SUPFAM" id="SSF53756">
    <property type="entry name" value="UDP-Glycosyltransferase/glycogen phosphorylase"/>
    <property type="match status" value="1"/>
</dbReference>
<evidence type="ECO:0000256" key="1">
    <source>
        <dbReference type="ARBA" id="ARBA00001478"/>
    </source>
</evidence>
<evidence type="ECO:0000313" key="10">
    <source>
        <dbReference type="EMBL" id="KMO86038.1"/>
    </source>
</evidence>
<dbReference type="PANTHER" id="PTHR45825">
    <property type="entry name" value="GRANULE-BOUND STARCH SYNTHASE 1, CHLOROPLASTIC/AMYLOPLASTIC"/>
    <property type="match status" value="1"/>
</dbReference>
<feature type="binding site" evidence="7">
    <location>
        <position position="16"/>
    </location>
    <ligand>
        <name>ADP-alpha-D-glucose</name>
        <dbReference type="ChEBI" id="CHEBI:57498"/>
    </ligand>
</feature>
<dbReference type="PATRIC" id="fig|1122219.3.peg.1871"/>
<dbReference type="InParanoid" id="A0A0J6WV43"/>
<dbReference type="GO" id="GO:0005978">
    <property type="term" value="P:glycogen biosynthetic process"/>
    <property type="evidence" value="ECO:0007669"/>
    <property type="project" value="UniProtKB-UniRule"/>
</dbReference>
<proteinExistence type="inferred from homology"/>
<comment type="caution">
    <text evidence="10">The sequence shown here is derived from an EMBL/GenBank/DDBJ whole genome shotgun (WGS) entry which is preliminary data.</text>
</comment>
<dbReference type="NCBIfam" id="NF001898">
    <property type="entry name" value="PRK00654.1-1"/>
    <property type="match status" value="1"/>
</dbReference>
<dbReference type="NCBIfam" id="NF001899">
    <property type="entry name" value="PRK00654.1-2"/>
    <property type="match status" value="1"/>
</dbReference>
<evidence type="ECO:0000256" key="4">
    <source>
        <dbReference type="ARBA" id="ARBA00022676"/>
    </source>
</evidence>
<dbReference type="OrthoDB" id="9808590at2"/>
<dbReference type="GO" id="GO:0004373">
    <property type="term" value="F:alpha-1,4-glucan glucosyltransferase (UDP-glucose donor) activity"/>
    <property type="evidence" value="ECO:0007669"/>
    <property type="project" value="InterPro"/>
</dbReference>
<dbReference type="RefSeq" id="WP_048514736.1">
    <property type="nucleotide sequence ID" value="NZ_FUXD01000031.1"/>
</dbReference>
<gene>
    <name evidence="7" type="primary">glgA</name>
    <name evidence="10" type="ORF">AB840_10175</name>
</gene>
<dbReference type="NCBIfam" id="TIGR02095">
    <property type="entry name" value="glgA"/>
    <property type="match status" value="1"/>
</dbReference>
<dbReference type="CDD" id="cd03791">
    <property type="entry name" value="GT5_Glycogen_synthase_DULL1-like"/>
    <property type="match status" value="1"/>
</dbReference>
<dbReference type="InterPro" id="IPR011835">
    <property type="entry name" value="GS/SS"/>
</dbReference>
<dbReference type="InterPro" id="IPR013534">
    <property type="entry name" value="Starch_synth_cat_dom"/>
</dbReference>
<dbReference type="EC" id="2.4.1.21" evidence="7"/>
<comment type="catalytic activity">
    <reaction evidence="1 7">
        <text>[(1-&gt;4)-alpha-D-glucosyl](n) + ADP-alpha-D-glucose = [(1-&gt;4)-alpha-D-glucosyl](n+1) + ADP + H(+)</text>
        <dbReference type="Rhea" id="RHEA:18189"/>
        <dbReference type="Rhea" id="RHEA-COMP:9584"/>
        <dbReference type="Rhea" id="RHEA-COMP:9587"/>
        <dbReference type="ChEBI" id="CHEBI:15378"/>
        <dbReference type="ChEBI" id="CHEBI:15444"/>
        <dbReference type="ChEBI" id="CHEBI:57498"/>
        <dbReference type="ChEBI" id="CHEBI:456216"/>
        <dbReference type="EC" id="2.4.1.21"/>
    </reaction>
</comment>
<keyword evidence="4 7" id="KW-0328">Glycosyltransferase</keyword>
<reference evidence="10 11" key="1">
    <citation type="submission" date="2015-06" db="EMBL/GenBank/DDBJ databases">
        <title>Draft genome sequence of beer spoilage bacterium Megasphaera cerevisiae type strain 20462.</title>
        <authorList>
            <person name="Kutumbaka K."/>
            <person name="Pasmowitz J."/>
            <person name="Mategko J."/>
            <person name="Reyes D."/>
            <person name="Friedrich A."/>
            <person name="Han S."/>
            <person name="Martens-Habbena W."/>
            <person name="Neal-McKinney J."/>
            <person name="Janagama H.K."/>
            <person name="Nadala C."/>
            <person name="Samadpour M."/>
        </authorList>
    </citation>
    <scope>NUCLEOTIDE SEQUENCE [LARGE SCALE GENOMIC DNA]</scope>
    <source>
        <strain evidence="10 11">DSM 20462</strain>
    </source>
</reference>
<dbReference type="UniPathway" id="UPA00164"/>
<comment type="pathway">
    <text evidence="7">Glycan biosynthesis; glycogen biosynthesis.</text>
</comment>
<dbReference type="InterPro" id="IPR001296">
    <property type="entry name" value="Glyco_trans_1"/>
</dbReference>
<accession>A0A0J6WV43</accession>
<dbReference type="AlphaFoldDB" id="A0A0J6WV43"/>
<comment type="function">
    <text evidence="2 7">Synthesizes alpha-1,4-glucan chains using ADP-glucose.</text>
</comment>
<keyword evidence="6 7" id="KW-0320">Glycogen biosynthesis</keyword>
<feature type="domain" description="Glycosyl transferase family 1" evidence="8">
    <location>
        <begin position="296"/>
        <end position="431"/>
    </location>
</feature>
<evidence type="ECO:0000256" key="6">
    <source>
        <dbReference type="ARBA" id="ARBA00023056"/>
    </source>
</evidence>
<dbReference type="Pfam" id="PF00534">
    <property type="entry name" value="Glycos_transf_1"/>
    <property type="match status" value="1"/>
</dbReference>
<protein>
    <recommendedName>
        <fullName evidence="7">Glycogen synthase</fullName>
        <ecNumber evidence="7">2.4.1.21</ecNumber>
    </recommendedName>
    <alternativeName>
        <fullName evidence="7">Starch [bacterial glycogen] synthase</fullName>
    </alternativeName>
</protein>
<name>A0A0J6WV43_9FIRM</name>
<dbReference type="Proteomes" id="UP000036503">
    <property type="component" value="Unassembled WGS sequence"/>
</dbReference>
<evidence type="ECO:0000256" key="2">
    <source>
        <dbReference type="ARBA" id="ARBA00002764"/>
    </source>
</evidence>
<dbReference type="FunCoup" id="A0A0J6WV43">
    <property type="interactions" value="82"/>
</dbReference>
<evidence type="ECO:0000259" key="9">
    <source>
        <dbReference type="Pfam" id="PF08323"/>
    </source>
</evidence>
<dbReference type="Gene3D" id="3.40.50.2000">
    <property type="entry name" value="Glycogen Phosphorylase B"/>
    <property type="match status" value="2"/>
</dbReference>
<keyword evidence="11" id="KW-1185">Reference proteome</keyword>
<dbReference type="STRING" id="39029.BSR42_11485"/>
<evidence type="ECO:0000313" key="11">
    <source>
        <dbReference type="Proteomes" id="UP000036503"/>
    </source>
</evidence>
<sequence length="479" mass="54301">MVNVLFVASEAVPFIKTGGLADVMGALPKALAARGMDVRLVIPKYSLIDKDKEQSMQLVTTGIVNLSWRQLYYGVDEVDAGGVKVYFIDNEWYFKRDRLYGYDDDDERFAYFCRAVLTMLPKIGFKPDIIHCNDWHTGLMGVFLREDFCHDDFYKDIKVIYTIHNLKYQGIYPPTIMRDIIGLPQELFDNGSLECDGCVNYMKSGMVYADYITTVSQTYAREITYPYYGERLDGYIRSCMDKLIGISNGLDEDVYNPATDTYIKQHYTSAHARGGKRVNKDALRRELGLPVKRSIPLIAIVSRLVEDKGMDLVTCIMEELVEDDVQLVIVGTGEARYKDAFQELAQRHPTKVSANILFDEGLAHRVYAAADIFLMPSRYEPCGLSQLIALKYGAVPVVRETGGLKDTVTPFDKYANTGNGLTFVNFNAHELLFATKRALGFYEDSAVWDSLVKNAMDSDNSWKRSAQAYVELYKKVLQK</sequence>
<evidence type="ECO:0000259" key="8">
    <source>
        <dbReference type="Pfam" id="PF00534"/>
    </source>
</evidence>
<feature type="domain" description="Starch synthase catalytic" evidence="9">
    <location>
        <begin position="3"/>
        <end position="237"/>
    </location>
</feature>
<evidence type="ECO:0000256" key="3">
    <source>
        <dbReference type="ARBA" id="ARBA00010281"/>
    </source>
</evidence>